<gene>
    <name evidence="1" type="ORF">CRDW_11420</name>
</gene>
<evidence type="ECO:0000313" key="1">
    <source>
        <dbReference type="EMBL" id="BEV03768.1"/>
    </source>
</evidence>
<dbReference type="SUPFAM" id="SSF48295">
    <property type="entry name" value="TrpR-like"/>
    <property type="match status" value="1"/>
</dbReference>
<evidence type="ECO:0000313" key="2">
    <source>
        <dbReference type="Proteomes" id="UP001380186"/>
    </source>
</evidence>
<organism evidence="1 2">
    <name type="scientific">Chryseobacterium gambrini</name>
    <dbReference type="NCBI Taxonomy" id="373672"/>
    <lineage>
        <taxon>Bacteria</taxon>
        <taxon>Pseudomonadati</taxon>
        <taxon>Bacteroidota</taxon>
        <taxon>Flavobacteriia</taxon>
        <taxon>Flavobacteriales</taxon>
        <taxon>Weeksellaceae</taxon>
        <taxon>Chryseobacterium group</taxon>
        <taxon>Chryseobacterium</taxon>
    </lineage>
</organism>
<proteinExistence type="predicted"/>
<dbReference type="RefSeq" id="WP_273141700.1">
    <property type="nucleotide sequence ID" value="NZ_AP029022.1"/>
</dbReference>
<name>A0ABN7CBY8_9FLAO</name>
<reference evidence="1 2" key="1">
    <citation type="journal article" date="2020" name="Microbes Environ.">
        <title>Synthetic bacterial community of duckweed: a simple and stable system to study plant-microbe interactions.</title>
        <authorList>
            <person name="Ishizawa H."/>
            <person name="Tada M."/>
            <person name="Kuroda M."/>
            <person name="Inoue D."/>
            <person name="Futamata H."/>
            <person name="Ike M."/>
        </authorList>
    </citation>
    <scope>NUCLEOTIDE SEQUENCE [LARGE SCALE GENOMIC DNA]</scope>
    <source>
        <strain evidence="1 2">DW100</strain>
    </source>
</reference>
<accession>A0ABN7CBY8</accession>
<sequence>MKSSAPNYKLLFQDIINDEFPYKLHMCQSILSKKKISSLDIISLNTILFGKQEDMEIDNFNHKHRCYDPEAIREILNYQNKYNLNNSQLAIHFKLSRNTVTKWRKRNT</sequence>
<dbReference type="Proteomes" id="UP001380186">
    <property type="component" value="Chromosome"/>
</dbReference>
<dbReference type="EMBL" id="AP029022">
    <property type="protein sequence ID" value="BEV03768.1"/>
    <property type="molecule type" value="Genomic_DNA"/>
</dbReference>
<protein>
    <submittedName>
        <fullName evidence="1">Helix-turn-helix domain-containing protein</fullName>
    </submittedName>
</protein>
<dbReference type="InterPro" id="IPR010921">
    <property type="entry name" value="Trp_repressor/repl_initiator"/>
</dbReference>
<keyword evidence="2" id="KW-1185">Reference proteome</keyword>